<accession>A0A1F4VH35</accession>
<evidence type="ECO:0000256" key="3">
    <source>
        <dbReference type="ARBA" id="ARBA00022884"/>
    </source>
</evidence>
<comment type="cofactor">
    <cofactor evidence="7">
        <name>Zn(2+)</name>
        <dbReference type="ChEBI" id="CHEBI:29105"/>
    </cofactor>
    <text evidence="7">Binds 1 zinc ion per subunit.</text>
</comment>
<dbReference type="PROSITE" id="PS01143">
    <property type="entry name" value="RIBOSOMAL_L31"/>
    <property type="match status" value="1"/>
</dbReference>
<keyword evidence="7" id="KW-0862">Zinc</keyword>
<keyword evidence="7" id="KW-0479">Metal-binding</keyword>
<organism evidence="9 10">
    <name type="scientific">candidate division WWE3 bacterium RIFCSPLOWO2_01_FULL_41_9</name>
    <dbReference type="NCBI Taxonomy" id="1802626"/>
    <lineage>
        <taxon>Bacteria</taxon>
        <taxon>Katanobacteria</taxon>
    </lineage>
</organism>
<feature type="binding site" evidence="7">
    <location>
        <position position="19"/>
    </location>
    <ligand>
        <name>Zn(2+)</name>
        <dbReference type="ChEBI" id="CHEBI:29105"/>
    </ligand>
</feature>
<evidence type="ECO:0000256" key="6">
    <source>
        <dbReference type="ARBA" id="ARBA00035687"/>
    </source>
</evidence>
<evidence type="ECO:0000256" key="7">
    <source>
        <dbReference type="HAMAP-Rule" id="MF_00501"/>
    </source>
</evidence>
<sequence>MKKDIHPQVHTDALITCACGNSFTTISTQKNITVEICSACHPFFTGQQKFIDTEGRIDKFARKMKMAEEKKLQAKGKKTAKKGQGQTQDKTSLKELLEESRKPREQHQNPIIRIIFIFYGTDQG</sequence>
<feature type="region of interest" description="Disordered" evidence="8">
    <location>
        <begin position="68"/>
        <end position="106"/>
    </location>
</feature>
<evidence type="ECO:0000256" key="5">
    <source>
        <dbReference type="ARBA" id="ARBA00023274"/>
    </source>
</evidence>
<dbReference type="GO" id="GO:0003735">
    <property type="term" value="F:structural constituent of ribosome"/>
    <property type="evidence" value="ECO:0007669"/>
    <property type="project" value="InterPro"/>
</dbReference>
<dbReference type="GO" id="GO:0046872">
    <property type="term" value="F:metal ion binding"/>
    <property type="evidence" value="ECO:0007669"/>
    <property type="project" value="UniProtKB-KW"/>
</dbReference>
<comment type="subunit">
    <text evidence="7">Part of the 50S ribosomal subunit.</text>
</comment>
<protein>
    <recommendedName>
        <fullName evidence="6 7">Large ribosomal subunit protein bL31</fullName>
    </recommendedName>
</protein>
<dbReference type="Pfam" id="PF01197">
    <property type="entry name" value="Ribosomal_L31"/>
    <property type="match status" value="1"/>
</dbReference>
<dbReference type="AlphaFoldDB" id="A0A1F4VH35"/>
<feature type="binding site" evidence="7">
    <location>
        <position position="37"/>
    </location>
    <ligand>
        <name>Zn(2+)</name>
        <dbReference type="ChEBI" id="CHEBI:29105"/>
    </ligand>
</feature>
<evidence type="ECO:0000313" key="9">
    <source>
        <dbReference type="EMBL" id="OGC56415.1"/>
    </source>
</evidence>
<dbReference type="PANTHER" id="PTHR33280:SF1">
    <property type="entry name" value="LARGE RIBOSOMAL SUBUNIT PROTEIN BL31C"/>
    <property type="match status" value="1"/>
</dbReference>
<dbReference type="NCBIfam" id="TIGR00105">
    <property type="entry name" value="L31"/>
    <property type="match status" value="1"/>
</dbReference>
<name>A0A1F4VH35_UNCKA</name>
<dbReference type="PRINTS" id="PR01249">
    <property type="entry name" value="RIBOSOMALL31"/>
</dbReference>
<feature type="binding site" evidence="7">
    <location>
        <position position="17"/>
    </location>
    <ligand>
        <name>Zn(2+)</name>
        <dbReference type="ChEBI" id="CHEBI:29105"/>
    </ligand>
</feature>
<dbReference type="GO" id="GO:0005840">
    <property type="term" value="C:ribosome"/>
    <property type="evidence" value="ECO:0007669"/>
    <property type="project" value="UniProtKB-KW"/>
</dbReference>
<dbReference type="GO" id="GO:0006412">
    <property type="term" value="P:translation"/>
    <property type="evidence" value="ECO:0007669"/>
    <property type="project" value="UniProtKB-UniRule"/>
</dbReference>
<evidence type="ECO:0000256" key="1">
    <source>
        <dbReference type="ARBA" id="ARBA00009296"/>
    </source>
</evidence>
<dbReference type="PANTHER" id="PTHR33280">
    <property type="entry name" value="50S RIBOSOMAL PROTEIN L31, CHLOROPLASTIC"/>
    <property type="match status" value="1"/>
</dbReference>
<proteinExistence type="inferred from homology"/>
<comment type="caution">
    <text evidence="9">The sequence shown here is derived from an EMBL/GenBank/DDBJ whole genome shotgun (WGS) entry which is preliminary data.</text>
</comment>
<dbReference type="Gene3D" id="4.10.830.30">
    <property type="entry name" value="Ribosomal protein L31"/>
    <property type="match status" value="1"/>
</dbReference>
<keyword evidence="4 7" id="KW-0689">Ribosomal protein</keyword>
<evidence type="ECO:0000256" key="8">
    <source>
        <dbReference type="SAM" id="MobiDB-lite"/>
    </source>
</evidence>
<dbReference type="Proteomes" id="UP000178346">
    <property type="component" value="Unassembled WGS sequence"/>
</dbReference>
<dbReference type="HAMAP" id="MF_00501">
    <property type="entry name" value="Ribosomal_bL31_1"/>
    <property type="match status" value="1"/>
</dbReference>
<feature type="binding site" evidence="7">
    <location>
        <position position="40"/>
    </location>
    <ligand>
        <name>Zn(2+)</name>
        <dbReference type="ChEBI" id="CHEBI:29105"/>
    </ligand>
</feature>
<keyword evidence="2 7" id="KW-0699">rRNA-binding</keyword>
<evidence type="ECO:0000256" key="2">
    <source>
        <dbReference type="ARBA" id="ARBA00022730"/>
    </source>
</evidence>
<dbReference type="EMBL" id="MEVJ01000050">
    <property type="protein sequence ID" value="OGC56415.1"/>
    <property type="molecule type" value="Genomic_DNA"/>
</dbReference>
<dbReference type="InterPro" id="IPR034704">
    <property type="entry name" value="Ribosomal_bL28/bL31-like_sf"/>
</dbReference>
<evidence type="ECO:0000256" key="4">
    <source>
        <dbReference type="ARBA" id="ARBA00022980"/>
    </source>
</evidence>
<evidence type="ECO:0000313" key="10">
    <source>
        <dbReference type="Proteomes" id="UP000178346"/>
    </source>
</evidence>
<dbReference type="InterPro" id="IPR002150">
    <property type="entry name" value="Ribosomal_bL31"/>
</dbReference>
<gene>
    <name evidence="7" type="primary">rpmE</name>
    <name evidence="9" type="ORF">A2976_01170</name>
</gene>
<comment type="function">
    <text evidence="7">Binds the 23S rRNA.</text>
</comment>
<keyword evidence="3 7" id="KW-0694">RNA-binding</keyword>
<dbReference type="NCBIfam" id="NF000612">
    <property type="entry name" value="PRK00019.1"/>
    <property type="match status" value="1"/>
</dbReference>
<feature type="compositionally biased region" description="Basic and acidic residues" evidence="8">
    <location>
        <begin position="91"/>
        <end position="106"/>
    </location>
</feature>
<dbReference type="GO" id="GO:1990904">
    <property type="term" value="C:ribonucleoprotein complex"/>
    <property type="evidence" value="ECO:0007669"/>
    <property type="project" value="UniProtKB-KW"/>
</dbReference>
<dbReference type="NCBIfam" id="NF001809">
    <property type="entry name" value="PRK00528.1"/>
    <property type="match status" value="1"/>
</dbReference>
<comment type="similarity">
    <text evidence="1 7">Belongs to the bacterial ribosomal protein bL31 family. Type A subfamily.</text>
</comment>
<dbReference type="GO" id="GO:0019843">
    <property type="term" value="F:rRNA binding"/>
    <property type="evidence" value="ECO:0007669"/>
    <property type="project" value="UniProtKB-KW"/>
</dbReference>
<dbReference type="InterPro" id="IPR042105">
    <property type="entry name" value="Ribosomal_bL31_sf"/>
</dbReference>
<keyword evidence="5 7" id="KW-0687">Ribonucleoprotein</keyword>
<dbReference type="InterPro" id="IPR027491">
    <property type="entry name" value="Ribosomal_bL31_A"/>
</dbReference>
<dbReference type="SUPFAM" id="SSF143800">
    <property type="entry name" value="L28p-like"/>
    <property type="match status" value="1"/>
</dbReference>
<reference evidence="9 10" key="1">
    <citation type="journal article" date="2016" name="Nat. Commun.">
        <title>Thousands of microbial genomes shed light on interconnected biogeochemical processes in an aquifer system.</title>
        <authorList>
            <person name="Anantharaman K."/>
            <person name="Brown C.T."/>
            <person name="Hug L.A."/>
            <person name="Sharon I."/>
            <person name="Castelle C.J."/>
            <person name="Probst A.J."/>
            <person name="Thomas B.C."/>
            <person name="Singh A."/>
            <person name="Wilkins M.J."/>
            <person name="Karaoz U."/>
            <person name="Brodie E.L."/>
            <person name="Williams K.H."/>
            <person name="Hubbard S.S."/>
            <person name="Banfield J.F."/>
        </authorList>
    </citation>
    <scope>NUCLEOTIDE SEQUENCE [LARGE SCALE GENOMIC DNA]</scope>
</reference>